<comment type="caution">
    <text evidence="2">The sequence shown here is derived from an EMBL/GenBank/DDBJ whole genome shotgun (WGS) entry which is preliminary data.</text>
</comment>
<feature type="region of interest" description="Disordered" evidence="1">
    <location>
        <begin position="21"/>
        <end position="54"/>
    </location>
</feature>
<gene>
    <name evidence="2" type="ORF">K2173_001233</name>
</gene>
<feature type="region of interest" description="Disordered" evidence="1">
    <location>
        <begin position="68"/>
        <end position="118"/>
    </location>
</feature>
<feature type="compositionally biased region" description="Polar residues" evidence="1">
    <location>
        <begin position="41"/>
        <end position="54"/>
    </location>
</feature>
<feature type="compositionally biased region" description="Polar residues" evidence="1">
    <location>
        <begin position="97"/>
        <end position="118"/>
    </location>
</feature>
<evidence type="ECO:0000313" key="2">
    <source>
        <dbReference type="EMBL" id="KAJ8761177.1"/>
    </source>
</evidence>
<sequence length="265" mass="29179">MGPSSLHSSFFVSLKQVEKRLKLENTAQQPGKASPLPPPQEQHQNQLPLTDPNHSLVESLSLPIYLYSDQEPSTNNHGRSSAVFQESSEPPRPFMSCSLQLSPIQDNSPRQSSQLQTGSVHEAIRGDVKEIELLTQLLGLSDVIGKEQEQGKRRKESVVGSGGVCGCDCDVGFHEKVLGVKGHKCKKEVGRLEAWIKYFLESGGDEGEERSEDLKLVYLLLGRSAVEGADGDFGGLEFPSIIEEFLKFDPPRKCGSVKLFRAHPK</sequence>
<dbReference type="Proteomes" id="UP001159364">
    <property type="component" value="Linkage Group LG06"/>
</dbReference>
<evidence type="ECO:0000256" key="1">
    <source>
        <dbReference type="SAM" id="MobiDB-lite"/>
    </source>
</evidence>
<protein>
    <submittedName>
        <fullName evidence="2">Uncharacterized protein</fullName>
    </submittedName>
</protein>
<reference evidence="2 3" key="1">
    <citation type="submission" date="2021-09" db="EMBL/GenBank/DDBJ databases">
        <title>Genomic insights and catalytic innovation underlie evolution of tropane alkaloids biosynthesis.</title>
        <authorList>
            <person name="Wang Y.-J."/>
            <person name="Tian T."/>
            <person name="Huang J.-P."/>
            <person name="Huang S.-X."/>
        </authorList>
    </citation>
    <scope>NUCLEOTIDE SEQUENCE [LARGE SCALE GENOMIC DNA]</scope>
    <source>
        <strain evidence="2">KIB-2018</strain>
        <tissue evidence="2">Leaf</tissue>
    </source>
</reference>
<proteinExistence type="predicted"/>
<dbReference type="EMBL" id="JAIWQS010000006">
    <property type="protein sequence ID" value="KAJ8761177.1"/>
    <property type="molecule type" value="Genomic_DNA"/>
</dbReference>
<dbReference type="AlphaFoldDB" id="A0AAV8T3C7"/>
<name>A0AAV8T3C7_9ROSI</name>
<feature type="compositionally biased region" description="Polar residues" evidence="1">
    <location>
        <begin position="70"/>
        <end position="88"/>
    </location>
</feature>
<accession>A0AAV8T3C7</accession>
<evidence type="ECO:0000313" key="3">
    <source>
        <dbReference type="Proteomes" id="UP001159364"/>
    </source>
</evidence>
<organism evidence="2 3">
    <name type="scientific">Erythroxylum novogranatense</name>
    <dbReference type="NCBI Taxonomy" id="1862640"/>
    <lineage>
        <taxon>Eukaryota</taxon>
        <taxon>Viridiplantae</taxon>
        <taxon>Streptophyta</taxon>
        <taxon>Embryophyta</taxon>
        <taxon>Tracheophyta</taxon>
        <taxon>Spermatophyta</taxon>
        <taxon>Magnoliopsida</taxon>
        <taxon>eudicotyledons</taxon>
        <taxon>Gunneridae</taxon>
        <taxon>Pentapetalae</taxon>
        <taxon>rosids</taxon>
        <taxon>fabids</taxon>
        <taxon>Malpighiales</taxon>
        <taxon>Erythroxylaceae</taxon>
        <taxon>Erythroxylum</taxon>
    </lineage>
</organism>
<keyword evidence="3" id="KW-1185">Reference proteome</keyword>